<name>A0A506U3D0_9HYPH</name>
<dbReference type="EMBL" id="VHLH01000015">
    <property type="protein sequence ID" value="TPW28340.1"/>
    <property type="molecule type" value="Genomic_DNA"/>
</dbReference>
<dbReference type="AlphaFoldDB" id="A0A506U3D0"/>
<dbReference type="RefSeq" id="WP_181408119.1">
    <property type="nucleotide sequence ID" value="NZ_VHLH01000015.1"/>
</dbReference>
<comment type="caution">
    <text evidence="1">The sequence shown here is derived from an EMBL/GenBank/DDBJ whole genome shotgun (WGS) entry which is preliminary data.</text>
</comment>
<evidence type="ECO:0000313" key="2">
    <source>
        <dbReference type="Proteomes" id="UP000320314"/>
    </source>
</evidence>
<gene>
    <name evidence="1" type="ORF">FJU11_09285</name>
</gene>
<protein>
    <submittedName>
        <fullName evidence="1">Uncharacterized protein</fullName>
    </submittedName>
</protein>
<reference evidence="1 2" key="1">
    <citation type="submission" date="2019-06" db="EMBL/GenBank/DDBJ databases">
        <authorList>
            <person name="Li M."/>
        </authorList>
    </citation>
    <scope>NUCLEOTIDE SEQUENCE [LARGE SCALE GENOMIC DNA]</scope>
    <source>
        <strain evidence="1 2">BGMRC6574</strain>
    </source>
</reference>
<keyword evidence="2" id="KW-1185">Reference proteome</keyword>
<organism evidence="1 2">
    <name type="scientific">Pararhizobium mangrovi</name>
    <dbReference type="NCBI Taxonomy" id="2590452"/>
    <lineage>
        <taxon>Bacteria</taxon>
        <taxon>Pseudomonadati</taxon>
        <taxon>Pseudomonadota</taxon>
        <taxon>Alphaproteobacteria</taxon>
        <taxon>Hyphomicrobiales</taxon>
        <taxon>Rhizobiaceae</taxon>
        <taxon>Rhizobium/Agrobacterium group</taxon>
        <taxon>Pararhizobium</taxon>
    </lineage>
</organism>
<evidence type="ECO:0000313" key="1">
    <source>
        <dbReference type="EMBL" id="TPW28340.1"/>
    </source>
</evidence>
<accession>A0A506U3D0</accession>
<dbReference type="Proteomes" id="UP000320314">
    <property type="component" value="Unassembled WGS sequence"/>
</dbReference>
<sequence>MMTSNRTTLILLASTLAAGICAALVALAIATGPAIGRDRSVVDRADTPACRHATWPYIPPQCIRGAKAGAKKITYARPLAAARDL</sequence>
<proteinExistence type="predicted"/>